<evidence type="ECO:0000313" key="2">
    <source>
        <dbReference type="RefSeq" id="XP_026664760.1"/>
    </source>
</evidence>
<accession>A0A8B8JAE7</accession>
<evidence type="ECO:0000313" key="4">
    <source>
        <dbReference type="RefSeq" id="XP_026664762.1"/>
    </source>
</evidence>
<dbReference type="AlphaFoldDB" id="A0A8B8JAE7"/>
<name>A0A8B8JAE7_PHODC</name>
<proteinExistence type="predicted"/>
<sequence>MAMDTAFRAGLLGLRYSELTNSQSPLLLRGSLLSHTHGVAKRSLCVSVIRSSLPGREAIGDDVMRIFLKDRQLNGDFISKVSDMLWQRDNLMHEDSEISLVHENSQQHDEMLENESRSGYLKLTRAREWVSGDNVAPAKKKFVVKERQKDSEKRKKLNLLKYEALKRELLLLTTGIGAACSAYCLVNLSVQAAISYASGVLFRNRFKQCTCYECLQQLCSVYFCLTEVGESMDYSKMYSCCLYLQLLYHHTDNLSRAAVAEAFMQKKLKKIGIRSEDLKNVLEKTLSGTTLALSSPRLVIPAAIYGIWALSHHFLNSYFDFQLVPGMFGFFAYKAAALVQVYRDNEDLQFVFPDNEEGSDNS</sequence>
<reference evidence="1" key="1">
    <citation type="journal article" date="2019" name="Nat. Commun.">
        <title>Genome-wide association mapping of date palm fruit traits.</title>
        <authorList>
            <person name="Hazzouri K.M."/>
            <person name="Gros-Balthazard M."/>
            <person name="Flowers J.M."/>
            <person name="Copetti D."/>
            <person name="Lemansour A."/>
            <person name="Lebrun M."/>
            <person name="Masmoudi K."/>
            <person name="Ferrand S."/>
            <person name="Dhar M.I."/>
            <person name="Fresquez Z.A."/>
            <person name="Rosas U."/>
            <person name="Zhang J."/>
            <person name="Talag J."/>
            <person name="Lee S."/>
            <person name="Kudrna D."/>
            <person name="Powell R.F."/>
            <person name="Leitch I.J."/>
            <person name="Krueger R.R."/>
            <person name="Wing R.A."/>
            <person name="Amiri K.M.A."/>
            <person name="Purugganan M.D."/>
        </authorList>
    </citation>
    <scope>NUCLEOTIDE SEQUENCE [LARGE SCALE GENOMIC DNA]</scope>
    <source>
        <strain evidence="1">cv. Khalas</strain>
    </source>
</reference>
<dbReference type="PANTHER" id="PTHR34118:SF1">
    <property type="entry name" value="NF-KAPPA-B INHIBITOR-LIKE PROTEIN"/>
    <property type="match status" value="1"/>
</dbReference>
<evidence type="ECO:0000313" key="3">
    <source>
        <dbReference type="RefSeq" id="XP_026664761.1"/>
    </source>
</evidence>
<reference evidence="2 3" key="2">
    <citation type="submission" date="2025-04" db="UniProtKB">
        <authorList>
            <consortium name="RefSeq"/>
        </authorList>
    </citation>
    <scope>IDENTIFICATION</scope>
    <source>
        <tissue evidence="2 3">Young leaves</tissue>
    </source>
</reference>
<dbReference type="OrthoDB" id="2019080at2759"/>
<keyword evidence="1" id="KW-1185">Reference proteome</keyword>
<dbReference type="RefSeq" id="XP_026664761.1">
    <property type="nucleotide sequence ID" value="XM_026808960.2"/>
</dbReference>
<dbReference type="RefSeq" id="XP_026664760.1">
    <property type="nucleotide sequence ID" value="XM_026808959.2"/>
</dbReference>
<gene>
    <name evidence="2 3 4" type="primary">LOC103718349</name>
</gene>
<protein>
    <submittedName>
        <fullName evidence="2 3">Uncharacterized protein LOC103718349 isoform X1</fullName>
    </submittedName>
</protein>
<dbReference type="PANTHER" id="PTHR34118">
    <property type="entry name" value="NF-KAPPA-B INHIBITOR-LIKE PROTEIN-RELATED"/>
    <property type="match status" value="1"/>
</dbReference>
<organism evidence="1 4">
    <name type="scientific">Phoenix dactylifera</name>
    <name type="common">Date palm</name>
    <dbReference type="NCBI Taxonomy" id="42345"/>
    <lineage>
        <taxon>Eukaryota</taxon>
        <taxon>Viridiplantae</taxon>
        <taxon>Streptophyta</taxon>
        <taxon>Embryophyta</taxon>
        <taxon>Tracheophyta</taxon>
        <taxon>Spermatophyta</taxon>
        <taxon>Magnoliopsida</taxon>
        <taxon>Liliopsida</taxon>
        <taxon>Arecaceae</taxon>
        <taxon>Coryphoideae</taxon>
        <taxon>Phoeniceae</taxon>
        <taxon>Phoenix</taxon>
    </lineage>
</organism>
<dbReference type="Proteomes" id="UP000228380">
    <property type="component" value="Chromosome 1"/>
</dbReference>
<dbReference type="GeneID" id="103718349"/>
<evidence type="ECO:0000313" key="1">
    <source>
        <dbReference type="Proteomes" id="UP000228380"/>
    </source>
</evidence>
<dbReference type="RefSeq" id="XP_026664762.1">
    <property type="nucleotide sequence ID" value="XM_026808961.2"/>
</dbReference>